<evidence type="ECO:0000313" key="3">
    <source>
        <dbReference type="Proteomes" id="UP000030161"/>
    </source>
</evidence>
<organism evidence="2 3">
    <name type="scientific">Candida albicans P78048</name>
    <dbReference type="NCBI Taxonomy" id="1094989"/>
    <lineage>
        <taxon>Eukaryota</taxon>
        <taxon>Fungi</taxon>
        <taxon>Dikarya</taxon>
        <taxon>Ascomycota</taxon>
        <taxon>Saccharomycotina</taxon>
        <taxon>Pichiomycetes</taxon>
        <taxon>Debaryomycetaceae</taxon>
        <taxon>Candida/Lodderomyces clade</taxon>
        <taxon>Candida</taxon>
    </lineage>
</organism>
<accession>A0AB34Q0P5</accession>
<sequence length="100" mass="11228">MFRVFFVFFFVNLLQQLLDTPYSHNTSLLIMKFTNFLASTLMVSAAYSAVVPTKSEEIHVDKRTQYTLQGLVSELLTHAVVDTASLFGHALQGGILTQKE</sequence>
<comment type="caution">
    <text evidence="2">The sequence shown here is derived from an EMBL/GenBank/DDBJ whole genome shotgun (WGS) entry which is preliminary data.</text>
</comment>
<keyword evidence="1" id="KW-0732">Signal</keyword>
<evidence type="ECO:0000313" key="2">
    <source>
        <dbReference type="EMBL" id="KGR21302.1"/>
    </source>
</evidence>
<proteinExistence type="predicted"/>
<dbReference type="EMBL" id="AJIX01000003">
    <property type="protein sequence ID" value="KGR21302.1"/>
    <property type="molecule type" value="Genomic_DNA"/>
</dbReference>
<dbReference type="AlphaFoldDB" id="A0AB34Q0P5"/>
<reference evidence="2 3" key="1">
    <citation type="submission" date="2013-12" db="EMBL/GenBank/DDBJ databases">
        <title>The Genome Sequence of Candida albicans P78048.</title>
        <authorList>
            <consortium name="The Broad Institute Genome Sequencing Platform"/>
            <consortium name="The Broad Institute Genome Sequencing Center for Infectious Disease"/>
            <person name="Cuomo C."/>
            <person name="Bennett R."/>
            <person name="Hirakawa M."/>
            <person name="Noverr M."/>
            <person name="Mitchell A."/>
            <person name="Young S.K."/>
            <person name="Zeng Q."/>
            <person name="Gargeya S."/>
            <person name="Fitzgerald M."/>
            <person name="Abouelleil A."/>
            <person name="Alvarado L."/>
            <person name="Berlin A.M."/>
            <person name="Chapman S.B."/>
            <person name="Dewar J."/>
            <person name="Goldberg J."/>
            <person name="Griggs A."/>
            <person name="Gujja S."/>
            <person name="Hansen M."/>
            <person name="Howarth C."/>
            <person name="Imamovic A."/>
            <person name="Larimer J."/>
            <person name="McCowan C."/>
            <person name="Murphy C."/>
            <person name="Pearson M."/>
            <person name="Priest M."/>
            <person name="Roberts A."/>
            <person name="Saif S."/>
            <person name="Shea T."/>
            <person name="Sykes S."/>
            <person name="Wortman J."/>
            <person name="Nusbaum C."/>
            <person name="Birren B."/>
        </authorList>
    </citation>
    <scope>NUCLEOTIDE SEQUENCE [LARGE SCALE GENOMIC DNA]</scope>
    <source>
        <strain evidence="2 3">P78048</strain>
    </source>
</reference>
<gene>
    <name evidence="2" type="ORF">MG3_00302</name>
</gene>
<dbReference type="Proteomes" id="UP000030161">
    <property type="component" value="Unassembled WGS sequence"/>
</dbReference>
<protein>
    <submittedName>
        <fullName evidence="2">Uncharacterized protein</fullName>
    </submittedName>
</protein>
<evidence type="ECO:0000256" key="1">
    <source>
        <dbReference type="SAM" id="SignalP"/>
    </source>
</evidence>
<feature type="signal peptide" evidence="1">
    <location>
        <begin position="1"/>
        <end position="16"/>
    </location>
</feature>
<feature type="chain" id="PRO_5044316426" evidence="1">
    <location>
        <begin position="17"/>
        <end position="100"/>
    </location>
</feature>
<name>A0AB34Q0P5_CANAX</name>